<dbReference type="EMBL" id="VSRR010000983">
    <property type="protein sequence ID" value="MPC21495.1"/>
    <property type="molecule type" value="Genomic_DNA"/>
</dbReference>
<feature type="compositionally biased region" description="Low complexity" evidence="1">
    <location>
        <begin position="232"/>
        <end position="250"/>
    </location>
</feature>
<feature type="region of interest" description="Disordered" evidence="1">
    <location>
        <begin position="1"/>
        <end position="38"/>
    </location>
</feature>
<feature type="compositionally biased region" description="Polar residues" evidence="1">
    <location>
        <begin position="22"/>
        <end position="37"/>
    </location>
</feature>
<feature type="compositionally biased region" description="Low complexity" evidence="1">
    <location>
        <begin position="93"/>
        <end position="114"/>
    </location>
</feature>
<name>A0A5B7DK17_PORTR</name>
<dbReference type="OrthoDB" id="10070774at2759"/>
<feature type="compositionally biased region" description="Polar residues" evidence="1">
    <location>
        <begin position="305"/>
        <end position="320"/>
    </location>
</feature>
<feature type="region of interest" description="Disordered" evidence="1">
    <location>
        <begin position="66"/>
        <end position="255"/>
    </location>
</feature>
<feature type="compositionally biased region" description="Acidic residues" evidence="1">
    <location>
        <begin position="82"/>
        <end position="92"/>
    </location>
</feature>
<feature type="region of interest" description="Disordered" evidence="1">
    <location>
        <begin position="609"/>
        <end position="707"/>
    </location>
</feature>
<feature type="compositionally biased region" description="Low complexity" evidence="1">
    <location>
        <begin position="406"/>
        <end position="432"/>
    </location>
</feature>
<protein>
    <submittedName>
        <fullName evidence="2">Uncharacterized protein</fullName>
    </submittedName>
</protein>
<accession>A0A5B7DK17</accession>
<evidence type="ECO:0000313" key="2">
    <source>
        <dbReference type="EMBL" id="MPC21495.1"/>
    </source>
</evidence>
<dbReference type="Proteomes" id="UP000324222">
    <property type="component" value="Unassembled WGS sequence"/>
</dbReference>
<comment type="caution">
    <text evidence="2">The sequence shown here is derived from an EMBL/GenBank/DDBJ whole genome shotgun (WGS) entry which is preliminary data.</text>
</comment>
<evidence type="ECO:0000313" key="3">
    <source>
        <dbReference type="Proteomes" id="UP000324222"/>
    </source>
</evidence>
<proteinExistence type="predicted"/>
<evidence type="ECO:0000256" key="1">
    <source>
        <dbReference type="SAM" id="MobiDB-lite"/>
    </source>
</evidence>
<feature type="region of interest" description="Disordered" evidence="1">
    <location>
        <begin position="405"/>
        <end position="480"/>
    </location>
</feature>
<feature type="compositionally biased region" description="Low complexity" evidence="1">
    <location>
        <begin position="634"/>
        <end position="674"/>
    </location>
</feature>
<feature type="region of interest" description="Disordered" evidence="1">
    <location>
        <begin position="300"/>
        <end position="324"/>
    </location>
</feature>
<feature type="compositionally biased region" description="Acidic residues" evidence="1">
    <location>
        <begin position="10"/>
        <end position="21"/>
    </location>
</feature>
<feature type="compositionally biased region" description="Low complexity" evidence="1">
    <location>
        <begin position="442"/>
        <end position="480"/>
    </location>
</feature>
<sequence length="707" mass="74061">MGDFNCKEEEVSEITSEEDPSSEQFTATLSEDNSLPTSLRHHLQELQVDQLSSFSEALLGEVKQLQMGGRGGDILGLRDSTSEEEEPLEEDQVVVPEVKVDGVPVISSPSVVDTSPPPPSPPQAEVSIPGEPQGEAPLEGKASSGVNQDGAAPKEGHTDVSAQQEEAISEGDKAEAHDIAPPPPKHPQPPTTPAEPQDTQDKQANVKTPVAPEPTKVTPATPAGKEVTFKLPSESSSTSATGSEEGPSEATETGADISDFVSFAEENHQEEVCQPAQVVVQEDVPEVVYKAADAPQEVAVGSGSKGISTQTLPATSAEHSTQTEKEREIAVMGLDTSFKREKDVPSVPAEVPEILLDALLPSETQLLVKDTKDTNVEMESSEAGAVPCIVTSHVSLAILGLEGGQPSIPTPVQTSSPSTTDPKTVTTTSTPHQSPPQPPTTIPEQPATTTPEQPATTTPEHPTTTTSEQPATTTVTTTPEQPAVIAPLFTGSTPVVSTITAAQFTKEITPERTPLMKETPKAEGDAVMVAPLFTAPAPVAVCSPCCRAARNHVLVKTAATLSHVVMLRHQASFSPIFGAQHFSCIHQAQGNTHIVFSFPLCCLVGQKPKESPASSKGSSPDMDEYEVITKDDSTTTTTTTTSTSTPSQDATKASAAAATPATQKSGPQTQTQPTPTKPPAPLKVSQSSHMGAEGRAGRISWEKRGTS</sequence>
<feature type="compositionally biased region" description="Pro residues" evidence="1">
    <location>
        <begin position="180"/>
        <end position="193"/>
    </location>
</feature>
<organism evidence="2 3">
    <name type="scientific">Portunus trituberculatus</name>
    <name type="common">Swimming crab</name>
    <name type="synonym">Neptunus trituberculatus</name>
    <dbReference type="NCBI Taxonomy" id="210409"/>
    <lineage>
        <taxon>Eukaryota</taxon>
        <taxon>Metazoa</taxon>
        <taxon>Ecdysozoa</taxon>
        <taxon>Arthropoda</taxon>
        <taxon>Crustacea</taxon>
        <taxon>Multicrustacea</taxon>
        <taxon>Malacostraca</taxon>
        <taxon>Eumalacostraca</taxon>
        <taxon>Eucarida</taxon>
        <taxon>Decapoda</taxon>
        <taxon>Pleocyemata</taxon>
        <taxon>Brachyura</taxon>
        <taxon>Eubrachyura</taxon>
        <taxon>Portunoidea</taxon>
        <taxon>Portunidae</taxon>
        <taxon>Portuninae</taxon>
        <taxon>Portunus</taxon>
    </lineage>
</organism>
<reference evidence="2 3" key="1">
    <citation type="submission" date="2019-05" db="EMBL/GenBank/DDBJ databases">
        <title>Another draft genome of Portunus trituberculatus and its Hox gene families provides insights of decapod evolution.</title>
        <authorList>
            <person name="Jeong J.-H."/>
            <person name="Song I."/>
            <person name="Kim S."/>
            <person name="Choi T."/>
            <person name="Kim D."/>
            <person name="Ryu S."/>
            <person name="Kim W."/>
        </authorList>
    </citation>
    <scope>NUCLEOTIDE SEQUENCE [LARGE SCALE GENOMIC DNA]</scope>
    <source>
        <tissue evidence="2">Muscle</tissue>
    </source>
</reference>
<dbReference type="AlphaFoldDB" id="A0A5B7DK17"/>
<keyword evidence="3" id="KW-1185">Reference proteome</keyword>
<gene>
    <name evidence="2" type="ORF">E2C01_014484</name>
</gene>